<accession>A0ABM1MU94</accession>
<evidence type="ECO:0000256" key="11">
    <source>
        <dbReference type="ARBA" id="ARBA00023160"/>
    </source>
</evidence>
<evidence type="ECO:0000256" key="8">
    <source>
        <dbReference type="ARBA" id="ARBA00022989"/>
    </source>
</evidence>
<feature type="transmembrane region" description="Helical" evidence="14">
    <location>
        <begin position="21"/>
        <end position="40"/>
    </location>
</feature>
<feature type="transmembrane region" description="Helical" evidence="14">
    <location>
        <begin position="117"/>
        <end position="137"/>
    </location>
</feature>
<dbReference type="Proteomes" id="UP000695000">
    <property type="component" value="Unplaced"/>
</dbReference>
<evidence type="ECO:0000256" key="13">
    <source>
        <dbReference type="ARBA" id="ARBA00036671"/>
    </source>
</evidence>
<evidence type="ECO:0000256" key="14">
    <source>
        <dbReference type="RuleBase" id="RU363109"/>
    </source>
</evidence>
<evidence type="ECO:0000256" key="1">
    <source>
        <dbReference type="ARBA" id="ARBA00004141"/>
    </source>
</evidence>
<evidence type="ECO:0000256" key="6">
    <source>
        <dbReference type="ARBA" id="ARBA00022692"/>
    </source>
</evidence>
<keyword evidence="15" id="KW-1185">Reference proteome</keyword>
<name>A0ABM1MU94_NICVS</name>
<feature type="transmembrane region" description="Helical" evidence="14">
    <location>
        <begin position="197"/>
        <end position="217"/>
    </location>
</feature>
<keyword evidence="7 14" id="KW-0276">Fatty acid metabolism</keyword>
<sequence length="234" mass="26880">MEKNNRKPATKKAKTSGPLAKAYLIFYNFAQTIGWSYLMYQVIDYYMDSDVNKVSLYEKVKWTVIFFQNAALLEVVHAVIGIVSSSPMITIQQVASRVIVVCGVLMATELPRKSIGFPLLLFAWSITEIIRYSNYALNLMNSVPHFLVWLRYSTFIILYPIGVTGELLCLYSAQQEVGDTGLWTISMPNTYNVIFNYRYFLIAVMSLYIPLFPQMYLHMVSQRKKVLGKAKKMN</sequence>
<dbReference type="GeneID" id="108563860"/>
<keyword evidence="10 14" id="KW-0472">Membrane</keyword>
<comment type="subcellular location">
    <subcellularLocation>
        <location evidence="14">Endoplasmic reticulum membrane</location>
        <topology evidence="14">Multi-pass membrane protein</topology>
    </subcellularLocation>
    <subcellularLocation>
        <location evidence="1">Membrane</location>
        <topology evidence="1">Multi-pass membrane protein</topology>
    </subcellularLocation>
</comment>
<dbReference type="EC" id="4.2.1.134" evidence="4 14"/>
<dbReference type="RefSeq" id="XP_017778144.1">
    <property type="nucleotide sequence ID" value="XM_017922655.1"/>
</dbReference>
<keyword evidence="6 14" id="KW-0812">Transmembrane</keyword>
<keyword evidence="8 14" id="KW-1133">Transmembrane helix</keyword>
<evidence type="ECO:0000256" key="7">
    <source>
        <dbReference type="ARBA" id="ARBA00022832"/>
    </source>
</evidence>
<feature type="transmembrane region" description="Helical" evidence="14">
    <location>
        <begin position="60"/>
        <end position="82"/>
    </location>
</feature>
<evidence type="ECO:0000256" key="9">
    <source>
        <dbReference type="ARBA" id="ARBA00023098"/>
    </source>
</evidence>
<evidence type="ECO:0000313" key="15">
    <source>
        <dbReference type="Proteomes" id="UP000695000"/>
    </source>
</evidence>
<evidence type="ECO:0000256" key="5">
    <source>
        <dbReference type="ARBA" id="ARBA00022516"/>
    </source>
</evidence>
<dbReference type="PANTHER" id="PTHR11035:SF3">
    <property type="entry name" value="VERY-LONG-CHAIN (3R)-3-HYDROXYACYL-COA DEHYDRATASE"/>
    <property type="match status" value="1"/>
</dbReference>
<protein>
    <recommendedName>
        <fullName evidence="4 14">Very-long-chain (3R)-3-hydroxyacyl-CoA dehydratase</fullName>
        <ecNumber evidence="4 14">4.2.1.134</ecNumber>
    </recommendedName>
</protein>
<keyword evidence="11 14" id="KW-0275">Fatty acid biosynthesis</keyword>
<gene>
    <name evidence="16" type="primary">LOC108563860</name>
</gene>
<keyword evidence="9 14" id="KW-0443">Lipid metabolism</keyword>
<reference evidence="16" key="1">
    <citation type="submission" date="2025-08" db="UniProtKB">
        <authorList>
            <consortium name="RefSeq"/>
        </authorList>
    </citation>
    <scope>IDENTIFICATION</scope>
    <source>
        <tissue evidence="16">Whole Larva</tissue>
    </source>
</reference>
<feature type="transmembrane region" description="Helical" evidence="14">
    <location>
        <begin position="149"/>
        <end position="173"/>
    </location>
</feature>
<comment type="catalytic activity">
    <reaction evidence="13 14">
        <text>a very-long-chain (3R)-3-hydroxyacyl-CoA = a very-long-chain (2E)-enoyl-CoA + H2O</text>
        <dbReference type="Rhea" id="RHEA:45812"/>
        <dbReference type="ChEBI" id="CHEBI:15377"/>
        <dbReference type="ChEBI" id="CHEBI:83728"/>
        <dbReference type="ChEBI" id="CHEBI:85440"/>
        <dbReference type="EC" id="4.2.1.134"/>
    </reaction>
</comment>
<keyword evidence="5 14" id="KW-0444">Lipid biosynthesis</keyword>
<evidence type="ECO:0000256" key="3">
    <source>
        <dbReference type="ARBA" id="ARBA00007811"/>
    </source>
</evidence>
<proteinExistence type="inferred from homology"/>
<evidence type="ECO:0000256" key="4">
    <source>
        <dbReference type="ARBA" id="ARBA00013122"/>
    </source>
</evidence>
<keyword evidence="14" id="KW-0256">Endoplasmic reticulum</keyword>
<comment type="function">
    <text evidence="14">Catalyzes the third of the four reactions of the long-chain fatty acids elongation cycle. This endoplasmic reticulum-bound enzymatic process, allows the addition of two carbons to the chain of long- and very long-chain fatty acids/VLCFAs per cycle. This enzyme catalyzes the dehydration of the 3-hydroxyacyl-CoA intermediate into trans-2,3-enoyl-CoA, within each cycle of fatty acid elongation. Thereby, it participates to the production of VLCFAs of different chain lengths that are involved in multiple biological processes as precursors of membrane lipids and lipid mediators.</text>
</comment>
<dbReference type="Pfam" id="PF04387">
    <property type="entry name" value="PTPLA"/>
    <property type="match status" value="1"/>
</dbReference>
<keyword evidence="12 14" id="KW-0456">Lyase</keyword>
<evidence type="ECO:0000256" key="10">
    <source>
        <dbReference type="ARBA" id="ARBA00023136"/>
    </source>
</evidence>
<organism evidence="15 16">
    <name type="scientific">Nicrophorus vespilloides</name>
    <name type="common">Boreal carrion beetle</name>
    <dbReference type="NCBI Taxonomy" id="110193"/>
    <lineage>
        <taxon>Eukaryota</taxon>
        <taxon>Metazoa</taxon>
        <taxon>Ecdysozoa</taxon>
        <taxon>Arthropoda</taxon>
        <taxon>Hexapoda</taxon>
        <taxon>Insecta</taxon>
        <taxon>Pterygota</taxon>
        <taxon>Neoptera</taxon>
        <taxon>Endopterygota</taxon>
        <taxon>Coleoptera</taxon>
        <taxon>Polyphaga</taxon>
        <taxon>Staphyliniformia</taxon>
        <taxon>Silphidae</taxon>
        <taxon>Nicrophorinae</taxon>
        <taxon>Nicrophorus</taxon>
    </lineage>
</organism>
<comment type="similarity">
    <text evidence="3 14">Belongs to the very long-chain fatty acids dehydratase HACD family.</text>
</comment>
<evidence type="ECO:0000313" key="16">
    <source>
        <dbReference type="RefSeq" id="XP_017778144.1"/>
    </source>
</evidence>
<comment type="pathway">
    <text evidence="2 14">Lipid metabolism; fatty acid biosynthesis.</text>
</comment>
<dbReference type="PANTHER" id="PTHR11035">
    <property type="entry name" value="VERY-LONG-CHAIN (3R)-3-HYDROXYACYL-COA DEHYDRATASE"/>
    <property type="match status" value="1"/>
</dbReference>
<evidence type="ECO:0000256" key="2">
    <source>
        <dbReference type="ARBA" id="ARBA00005194"/>
    </source>
</evidence>
<dbReference type="InterPro" id="IPR007482">
    <property type="entry name" value="Tyr_Pase-like_PTPLA"/>
</dbReference>
<evidence type="ECO:0000256" key="12">
    <source>
        <dbReference type="ARBA" id="ARBA00023239"/>
    </source>
</evidence>